<dbReference type="Proteomes" id="UP001234297">
    <property type="component" value="Chromosome 9"/>
</dbReference>
<gene>
    <name evidence="1" type="ORF">MRB53_028723</name>
</gene>
<comment type="caution">
    <text evidence="1">The sequence shown here is derived from an EMBL/GenBank/DDBJ whole genome shotgun (WGS) entry which is preliminary data.</text>
</comment>
<reference evidence="1 2" key="1">
    <citation type="journal article" date="2022" name="Hortic Res">
        <title>A haplotype resolved chromosomal level avocado genome allows analysis of novel avocado genes.</title>
        <authorList>
            <person name="Nath O."/>
            <person name="Fletcher S.J."/>
            <person name="Hayward A."/>
            <person name="Shaw L.M."/>
            <person name="Masouleh A.K."/>
            <person name="Furtado A."/>
            <person name="Henry R.J."/>
            <person name="Mitter N."/>
        </authorList>
    </citation>
    <scope>NUCLEOTIDE SEQUENCE [LARGE SCALE GENOMIC DNA]</scope>
    <source>
        <strain evidence="2">cv. Hass</strain>
    </source>
</reference>
<dbReference type="EMBL" id="CM056817">
    <property type="protein sequence ID" value="KAJ8620194.1"/>
    <property type="molecule type" value="Genomic_DNA"/>
</dbReference>
<keyword evidence="2" id="KW-1185">Reference proteome</keyword>
<evidence type="ECO:0000313" key="2">
    <source>
        <dbReference type="Proteomes" id="UP001234297"/>
    </source>
</evidence>
<organism evidence="1 2">
    <name type="scientific">Persea americana</name>
    <name type="common">Avocado</name>
    <dbReference type="NCBI Taxonomy" id="3435"/>
    <lineage>
        <taxon>Eukaryota</taxon>
        <taxon>Viridiplantae</taxon>
        <taxon>Streptophyta</taxon>
        <taxon>Embryophyta</taxon>
        <taxon>Tracheophyta</taxon>
        <taxon>Spermatophyta</taxon>
        <taxon>Magnoliopsida</taxon>
        <taxon>Magnoliidae</taxon>
        <taxon>Laurales</taxon>
        <taxon>Lauraceae</taxon>
        <taxon>Persea</taxon>
    </lineage>
</organism>
<name>A0ACC2KGB7_PERAE</name>
<proteinExistence type="predicted"/>
<accession>A0ACC2KGB7</accession>
<protein>
    <submittedName>
        <fullName evidence="1">Uncharacterized protein</fullName>
    </submittedName>
</protein>
<sequence>MPGGNIFSTPQHPISNFTRDANAPSVTSIDSSFGSPRRHSYLSFGKPLPLLYSPQLSTFPEYASMILSSTKEGRLLRNGNGSSSNLDHPNVKRARI</sequence>
<evidence type="ECO:0000313" key="1">
    <source>
        <dbReference type="EMBL" id="KAJ8620194.1"/>
    </source>
</evidence>